<dbReference type="InterPro" id="IPR049450">
    <property type="entry name" value="ACOT8-like_C"/>
</dbReference>
<dbReference type="Pfam" id="PF13622">
    <property type="entry name" value="4HBT_3"/>
    <property type="match status" value="1"/>
</dbReference>
<dbReference type="RefSeq" id="WP_204868772.1">
    <property type="nucleotide sequence ID" value="NZ_JAFBBK010000001.1"/>
</dbReference>
<dbReference type="InterPro" id="IPR049449">
    <property type="entry name" value="TesB_ACOT8-like_N"/>
</dbReference>
<evidence type="ECO:0000313" key="4">
    <source>
        <dbReference type="Proteomes" id="UP000703038"/>
    </source>
</evidence>
<accession>A0ABS2KV55</accession>
<evidence type="ECO:0000259" key="2">
    <source>
        <dbReference type="Pfam" id="PF20789"/>
    </source>
</evidence>
<dbReference type="SUPFAM" id="SSF54637">
    <property type="entry name" value="Thioesterase/thiol ester dehydrase-isomerase"/>
    <property type="match status" value="2"/>
</dbReference>
<gene>
    <name evidence="3" type="ORF">JOE42_002531</name>
</gene>
<dbReference type="PANTHER" id="PTHR38110:SF1">
    <property type="entry name" value="THIOESTERASE DOMAIN-CONTAINING PROTEIN"/>
    <property type="match status" value="1"/>
</dbReference>
<sequence>MTHPGSHAFDDGLTLETLGDGRYRGRTSAPYNNMVGPFGGLTAATLVRAVELHPDRLGDPVTLTVNFAGPIAEGEFEISTRAVRTNRSNQHWYLELSQNGTVATTATAVFGTRRTTWDALESSPPAMPDPADVDTVDFPEFIAWANNYEMRFTAGALTETESADSVATLWVRDSPPRPMDFASLTSMSDIFYPRVFQRRGKYVAAGTISLTVHFFATAEDLTAQSDGYVLGTAHARRFHQGYFDQTAELWSTSGTLLATGHQVVYYKD</sequence>
<dbReference type="InterPro" id="IPR042171">
    <property type="entry name" value="Acyl-CoA_hotdog"/>
</dbReference>
<evidence type="ECO:0000313" key="3">
    <source>
        <dbReference type="EMBL" id="MBM7415798.1"/>
    </source>
</evidence>
<dbReference type="InterPro" id="IPR052389">
    <property type="entry name" value="Sec_Metab_Biosynth-Assoc"/>
</dbReference>
<reference evidence="3 4" key="1">
    <citation type="submission" date="2021-01" db="EMBL/GenBank/DDBJ databases">
        <title>Genomics of switchgrass bacterial isolates.</title>
        <authorList>
            <person name="Shade A."/>
        </authorList>
    </citation>
    <scope>NUCLEOTIDE SEQUENCE [LARGE SCALE GENOMIC DNA]</scope>
    <source>
        <strain evidence="3 4">PvP111</strain>
    </source>
</reference>
<dbReference type="PANTHER" id="PTHR38110">
    <property type="entry name" value="CHROMOSOME 23, WHOLE GENOME SHOTGUN SEQUENCE"/>
    <property type="match status" value="1"/>
</dbReference>
<feature type="domain" description="Acyl-CoA thioesterase-like C-terminal" evidence="2">
    <location>
        <begin position="130"/>
        <end position="265"/>
    </location>
</feature>
<protein>
    <submittedName>
        <fullName evidence="3">Acyl-CoA thioesterase</fullName>
    </submittedName>
</protein>
<comment type="caution">
    <text evidence="3">The sequence shown here is derived from an EMBL/GenBank/DDBJ whole genome shotgun (WGS) entry which is preliminary data.</text>
</comment>
<name>A0ABS2KV55_9NOCA</name>
<organism evidence="3 4">
    <name type="scientific">Rhodococcoides corynebacterioides</name>
    <dbReference type="NCBI Taxonomy" id="53972"/>
    <lineage>
        <taxon>Bacteria</taxon>
        <taxon>Bacillati</taxon>
        <taxon>Actinomycetota</taxon>
        <taxon>Actinomycetes</taxon>
        <taxon>Mycobacteriales</taxon>
        <taxon>Nocardiaceae</taxon>
        <taxon>Rhodococcoides</taxon>
    </lineage>
</organism>
<dbReference type="EMBL" id="JAFBBK010000001">
    <property type="protein sequence ID" value="MBM7415798.1"/>
    <property type="molecule type" value="Genomic_DNA"/>
</dbReference>
<proteinExistence type="predicted"/>
<dbReference type="Proteomes" id="UP000703038">
    <property type="component" value="Unassembled WGS sequence"/>
</dbReference>
<evidence type="ECO:0000259" key="1">
    <source>
        <dbReference type="Pfam" id="PF13622"/>
    </source>
</evidence>
<dbReference type="Gene3D" id="2.40.160.210">
    <property type="entry name" value="Acyl-CoA thioesterase, double hotdog domain"/>
    <property type="match status" value="1"/>
</dbReference>
<dbReference type="Pfam" id="PF20789">
    <property type="entry name" value="4HBT_3C"/>
    <property type="match status" value="1"/>
</dbReference>
<keyword evidence="4" id="KW-1185">Reference proteome</keyword>
<dbReference type="InterPro" id="IPR029069">
    <property type="entry name" value="HotDog_dom_sf"/>
</dbReference>
<feature type="domain" description="Acyl-CoA thioesterase-like N-terminal HotDog" evidence="1">
    <location>
        <begin position="33"/>
        <end position="111"/>
    </location>
</feature>